<accession>A0A1M7QF64</accession>
<evidence type="ECO:0000259" key="1">
    <source>
        <dbReference type="Pfam" id="PF01861"/>
    </source>
</evidence>
<reference evidence="2 3" key="1">
    <citation type="submission" date="2016-11" db="EMBL/GenBank/DDBJ databases">
        <authorList>
            <person name="Jaros S."/>
            <person name="Januszkiewicz K."/>
            <person name="Wedrychowicz H."/>
        </authorList>
    </citation>
    <scope>NUCLEOTIDE SEQUENCE [LARGE SCALE GENOMIC DNA]</scope>
    <source>
        <strain evidence="2 3">DSM 46144</strain>
    </source>
</reference>
<evidence type="ECO:0000313" key="2">
    <source>
        <dbReference type="EMBL" id="SHN29480.1"/>
    </source>
</evidence>
<gene>
    <name evidence="2" type="ORF">SAMN05443668_104573</name>
</gene>
<feature type="domain" description="N(4)-bis(aminopropyl)spermidine synthase C-terminal" evidence="1">
    <location>
        <begin position="132"/>
        <end position="316"/>
    </location>
</feature>
<evidence type="ECO:0000313" key="3">
    <source>
        <dbReference type="Proteomes" id="UP000184440"/>
    </source>
</evidence>
<protein>
    <recommendedName>
        <fullName evidence="1">N(4)-bis(aminopropyl)spermidine synthase C-terminal domain-containing protein</fullName>
    </recommendedName>
</protein>
<proteinExistence type="predicted"/>
<dbReference type="AlphaFoldDB" id="A0A1M7QF64"/>
<name>A0A1M7QF64_9ACTN</name>
<dbReference type="Gene3D" id="3.40.50.150">
    <property type="entry name" value="Vaccinia Virus protein VP39"/>
    <property type="match status" value="1"/>
</dbReference>
<dbReference type="Proteomes" id="UP000184440">
    <property type="component" value="Unassembled WGS sequence"/>
</dbReference>
<organism evidence="2 3">
    <name type="scientific">Cryptosporangium aurantiacum</name>
    <dbReference type="NCBI Taxonomy" id="134849"/>
    <lineage>
        <taxon>Bacteria</taxon>
        <taxon>Bacillati</taxon>
        <taxon>Actinomycetota</taxon>
        <taxon>Actinomycetes</taxon>
        <taxon>Cryptosporangiales</taxon>
        <taxon>Cryptosporangiaceae</taxon>
        <taxon>Cryptosporangium</taxon>
    </lineage>
</organism>
<dbReference type="EMBL" id="FRCS01000004">
    <property type="protein sequence ID" value="SHN29480.1"/>
    <property type="molecule type" value="Genomic_DNA"/>
</dbReference>
<dbReference type="SUPFAM" id="SSF53335">
    <property type="entry name" value="S-adenosyl-L-methionine-dependent methyltransferases"/>
    <property type="match status" value="1"/>
</dbReference>
<dbReference type="InterPro" id="IPR002723">
    <property type="entry name" value="BpsA_C"/>
</dbReference>
<dbReference type="STRING" id="134849.SAMN05443668_104573"/>
<sequence length="589" mass="61539">MMEDCTFSGVLAAGVPRSARLCEPSRVTADSDAGLAAVAALVAEYGVHSRPIRDVVVALTDRGWTLAELVRVTAVPRRTVEEVLAALGPDLAPGEALRIRGDRAGEYRERFGLPRTTALADPLGPALAAAGDLLATMTRLRADAPPPRRALDHVAATPETAVRRALWLDAHFDLAGGHLLCVGDHDLTALATCLLRPELTATVVDVDERLLAYLDGAAVSAGLSVRCLAGDLRFGLPPAAAGRAGLAFTDPPYTPDGVRLFLERAVEGLTAGGQVLLAYGFSERTPALGLAVQRTFGELELVVEAQWPAFSRYDGAQAVGSASDLYLLRPTNKARRKGARGGRPTIYTHGEQSAEASGVASAEVAVALVEAAAGPEGLPVLEAAPTPGVLRAALTRGGSAARLVGERPLGAVWTGGIPGPARSGAVAVDATADPGSWLLRILLAVDARRVAVAVGNQHPDLADAVSQRALAELVAPKWALRFRRSTPGPTSALVEAVAVDEPPDQGDRLVRHVLDRAHGKLVNVWRDGLVTICGLPKPDATRRVAEFLPTARPPGRPGAPAAAPEIDATLMEIPRHRLTPLFAAIRASV</sequence>
<keyword evidence="3" id="KW-1185">Reference proteome</keyword>
<dbReference type="Pfam" id="PF01861">
    <property type="entry name" value="BpsA_C"/>
    <property type="match status" value="1"/>
</dbReference>
<dbReference type="InterPro" id="IPR029063">
    <property type="entry name" value="SAM-dependent_MTases_sf"/>
</dbReference>